<comment type="caution">
    <text evidence="1">The sequence shown here is derived from an EMBL/GenBank/DDBJ whole genome shotgun (WGS) entry which is preliminary data.</text>
</comment>
<sequence length="193" mass="22113">MIIIIDNYDSFTYNLAQYYRQLTDNTYVFRNDQITIEKIEQLQPDLLVLSPGPGSPEEQQTCLEIVDYFHQHTPIFGVCLGMQVIVHYFGGQVTKSTAPMHGKVSKIQHTAQGVFENINNDIAVTRYHSLITSMLPENRLMITAQTYNEEIMGVKHVQYNIEGIQFHPEAILTEYGFDMIKNSYLQAMNGVTK</sequence>
<evidence type="ECO:0000313" key="2">
    <source>
        <dbReference type="Proteomes" id="UP001277972"/>
    </source>
</evidence>
<name>A0ACC6M177_9BACI</name>
<reference evidence="1" key="1">
    <citation type="submission" date="2023-11" db="EMBL/GenBank/DDBJ databases">
        <title>Gracilibacillus pellucida a moderately halophilic bacterium isolated from saline soil in Xinjiang province.</title>
        <authorList>
            <person name="Zhang Z."/>
            <person name="Tan F."/>
            <person name="Wang Y."/>
            <person name="Xia M."/>
        </authorList>
    </citation>
    <scope>NUCLEOTIDE SEQUENCE</scope>
    <source>
        <strain evidence="1">S3-1-1</strain>
    </source>
</reference>
<dbReference type="EMBL" id="JAWZSR010000001">
    <property type="protein sequence ID" value="MDX8044700.1"/>
    <property type="molecule type" value="Genomic_DNA"/>
</dbReference>
<evidence type="ECO:0000313" key="1">
    <source>
        <dbReference type="EMBL" id="MDX8044700.1"/>
    </source>
</evidence>
<proteinExistence type="predicted"/>
<accession>A0ACC6M177</accession>
<keyword evidence="2" id="KW-1185">Reference proteome</keyword>
<dbReference type="Proteomes" id="UP001277972">
    <property type="component" value="Unassembled WGS sequence"/>
</dbReference>
<keyword evidence="1" id="KW-0456">Lyase</keyword>
<protein>
    <submittedName>
        <fullName evidence="1">Aminodeoxychorismate/anthranilate synthase component II</fullName>
        <ecNumber evidence="1">4.1.3.27</ecNumber>
    </submittedName>
</protein>
<dbReference type="EC" id="4.1.3.27" evidence="1"/>
<organism evidence="1 2">
    <name type="scientific">Gracilibacillus pellucidus</name>
    <dbReference type="NCBI Taxonomy" id="3095368"/>
    <lineage>
        <taxon>Bacteria</taxon>
        <taxon>Bacillati</taxon>
        <taxon>Bacillota</taxon>
        <taxon>Bacilli</taxon>
        <taxon>Bacillales</taxon>
        <taxon>Bacillaceae</taxon>
        <taxon>Gracilibacillus</taxon>
    </lineage>
</organism>
<gene>
    <name evidence="1" type="ORF">SH601_01765</name>
</gene>